<dbReference type="InterPro" id="IPR054722">
    <property type="entry name" value="PolX-like_BBD"/>
</dbReference>
<keyword evidence="6" id="KW-1185">Reference proteome</keyword>
<dbReference type="AlphaFoldDB" id="A0AA38SI52"/>
<keyword evidence="1" id="KW-0862">Zinc</keyword>
<keyword evidence="2" id="KW-0175">Coiled coil</keyword>
<dbReference type="PROSITE" id="PS50158">
    <property type="entry name" value="ZF_CCHC"/>
    <property type="match status" value="1"/>
</dbReference>
<feature type="compositionally biased region" description="Low complexity" evidence="3">
    <location>
        <begin position="718"/>
        <end position="728"/>
    </location>
</feature>
<evidence type="ECO:0000256" key="3">
    <source>
        <dbReference type="SAM" id="MobiDB-lite"/>
    </source>
</evidence>
<comment type="caution">
    <text evidence="5">The sequence shown here is derived from an EMBL/GenBank/DDBJ whole genome shotgun (WGS) entry which is preliminary data.</text>
</comment>
<evidence type="ECO:0000256" key="1">
    <source>
        <dbReference type="PROSITE-ProRule" id="PRU00047"/>
    </source>
</evidence>
<keyword evidence="1" id="KW-0863">Zinc-finger</keyword>
<feature type="compositionally biased region" description="Polar residues" evidence="3">
    <location>
        <begin position="698"/>
        <end position="709"/>
    </location>
</feature>
<feature type="region of interest" description="Disordered" evidence="3">
    <location>
        <begin position="1073"/>
        <end position="1138"/>
    </location>
</feature>
<dbReference type="GO" id="GO:0008270">
    <property type="term" value="F:zinc ion binding"/>
    <property type="evidence" value="ECO:0007669"/>
    <property type="project" value="UniProtKB-KW"/>
</dbReference>
<feature type="coiled-coil region" evidence="2">
    <location>
        <begin position="346"/>
        <end position="404"/>
    </location>
</feature>
<evidence type="ECO:0000313" key="5">
    <source>
        <dbReference type="EMBL" id="KAJ9536605.1"/>
    </source>
</evidence>
<gene>
    <name evidence="5" type="ORF">OSB04_un000206</name>
</gene>
<dbReference type="InterPro" id="IPR036875">
    <property type="entry name" value="Znf_CCHC_sf"/>
</dbReference>
<keyword evidence="1" id="KW-0479">Metal-binding</keyword>
<feature type="coiled-coil region" evidence="2">
    <location>
        <begin position="739"/>
        <end position="766"/>
    </location>
</feature>
<evidence type="ECO:0000259" key="4">
    <source>
        <dbReference type="PROSITE" id="PS50158"/>
    </source>
</evidence>
<dbReference type="Proteomes" id="UP001172457">
    <property type="component" value="Unassembled WGS sequence"/>
</dbReference>
<sequence>MNPNNKREDLAMGSDSKAPVLFKDEYELWVARFRLFVKRKDKGNLILKSIDYGAKPLPTHVVNGIRVVKEVEEMDEAEKTQYLIDLEAQNCLIQAIPNDIYRKLDSYDDSAKSIWDQLEKIMLGSKVGNQLRITTLMDKYENFKMKDGESLEDAYDRFVILMNDMKKNRIHRSEMDFSVKFINNLSLEWKPFTRFVKQHKALNELKVYEVYENLKLFEEEVEEEKETAEVAEEKKTNENITCFKCGKKGHVARICPAKMSKVEILKKKLELAEKQEQGLVLMADDEEWLDVSDTEDQAQMCFMGLMEEESDDEEEKAADPQMVNDPHFIEFKNKLLEMTNPIHLKNQELEIVISKQTQELTDLTQQRDNLLSMVDKLNESVSELEYLQQQNKVLKSEIEFLTLSLISEKDNASSLNKTISELNFKLYKIGQSEHTFFLNKPYADRDLFSKEGLGFKNPQYLKKALEEKPAFYDLTDLRMSARFPILKGFEMKEEFSEMQEIKKHDPLYHGEKYHRVKFVYSSENLKIKSPVTMDTSDLIVQTESQSEYDGVLKPYVPTLELEAKISELEIKIKELSEQNEILLSKSKNFLTWDSSETDSKSLVSDILSELVSSVSNSIFDIPDSQCDSVPMKLSTTQNSSSNVYSDGLDDEQEETFRVVTSDGYVEYKEPSAMSSTDVLKPYQLKVVDDTLPVICESSKSQKASESPKSQSDELIHGSSSFGSSKVSDNSVQDDIICLKKKHESVNKQFQNTIKQLRVELAQHKCDSKFWSSKCSSLTKSYDRLVERLSVYEEGLHYAGKNQKIATPSVTENYIKNIRFTQGVQSMLRHFQKQIDLKKQNPNLESSAKSEEVSNHTQSNTFKPKPFDICANVSTDEVSFPMKKRRQKKTKSRFRKQVYSMQFSSSFVTPPNRRSHFSFNKNHVPSNNSSINKKATMISSKLKHLDETHTMTTTASTLQSSVSTFLPFRKSIASYKWYLDSGCSKHMTGRKEILSNYKEEYGGSVKFGNNELAPVVGQGDIVCKDITIKNVAHVVGLNHNLFSIGKFCDKDLEVYFKKRRCVVRTEEVTMSSNAGWISEEEEDPSENSGSDIEVSSDEAFDDSHPNPPVDIVPQPPPSKPAPEPNLPRPRTRETARKRVLPPIASGITIPRDLAAGPSRAPPGIPTLRCVELPMGDTHRISILENRIQRFQTRIDKQAQVIRSLTELTHKLEQATSGAVERAVTVGRMAWRTELRCQAVTIFVVIVGL</sequence>
<dbReference type="Pfam" id="PF14223">
    <property type="entry name" value="Retrotran_gag_2"/>
    <property type="match status" value="1"/>
</dbReference>
<dbReference type="Gene3D" id="4.10.60.10">
    <property type="entry name" value="Zinc finger, CCHC-type"/>
    <property type="match status" value="1"/>
</dbReference>
<reference evidence="5" key="1">
    <citation type="submission" date="2023-03" db="EMBL/GenBank/DDBJ databases">
        <title>Chromosome-scale reference genome and RAD-based genetic map of yellow starthistle (Centaurea solstitialis) reveal putative structural variation and QTLs associated with invader traits.</title>
        <authorList>
            <person name="Reatini B."/>
            <person name="Cang F.A."/>
            <person name="Jiang Q."/>
            <person name="Mckibben M.T.W."/>
            <person name="Barker M.S."/>
            <person name="Rieseberg L.H."/>
            <person name="Dlugosch K.M."/>
        </authorList>
    </citation>
    <scope>NUCLEOTIDE SEQUENCE</scope>
    <source>
        <strain evidence="5">CAN-66</strain>
        <tissue evidence="5">Leaf</tissue>
    </source>
</reference>
<organism evidence="5 6">
    <name type="scientific">Centaurea solstitialis</name>
    <name type="common">yellow star-thistle</name>
    <dbReference type="NCBI Taxonomy" id="347529"/>
    <lineage>
        <taxon>Eukaryota</taxon>
        <taxon>Viridiplantae</taxon>
        <taxon>Streptophyta</taxon>
        <taxon>Embryophyta</taxon>
        <taxon>Tracheophyta</taxon>
        <taxon>Spermatophyta</taxon>
        <taxon>Magnoliopsida</taxon>
        <taxon>eudicotyledons</taxon>
        <taxon>Gunneridae</taxon>
        <taxon>Pentapetalae</taxon>
        <taxon>asterids</taxon>
        <taxon>campanulids</taxon>
        <taxon>Asterales</taxon>
        <taxon>Asteraceae</taxon>
        <taxon>Carduoideae</taxon>
        <taxon>Cardueae</taxon>
        <taxon>Centaureinae</taxon>
        <taxon>Centaurea</taxon>
    </lineage>
</organism>
<dbReference type="GO" id="GO:0003676">
    <property type="term" value="F:nucleic acid binding"/>
    <property type="evidence" value="ECO:0007669"/>
    <property type="project" value="InterPro"/>
</dbReference>
<feature type="region of interest" description="Disordered" evidence="3">
    <location>
        <begin position="698"/>
        <end position="728"/>
    </location>
</feature>
<dbReference type="SUPFAM" id="SSF57756">
    <property type="entry name" value="Retrovirus zinc finger-like domains"/>
    <property type="match status" value="1"/>
</dbReference>
<dbReference type="SMART" id="SM00343">
    <property type="entry name" value="ZnF_C2HC"/>
    <property type="match status" value="1"/>
</dbReference>
<evidence type="ECO:0000313" key="6">
    <source>
        <dbReference type="Proteomes" id="UP001172457"/>
    </source>
</evidence>
<dbReference type="InterPro" id="IPR001878">
    <property type="entry name" value="Znf_CCHC"/>
</dbReference>
<feature type="coiled-coil region" evidence="2">
    <location>
        <begin position="558"/>
        <end position="585"/>
    </location>
</feature>
<feature type="compositionally biased region" description="Pro residues" evidence="3">
    <location>
        <begin position="1104"/>
        <end position="1126"/>
    </location>
</feature>
<feature type="region of interest" description="Disordered" evidence="3">
    <location>
        <begin position="838"/>
        <end position="860"/>
    </location>
</feature>
<feature type="coiled-coil region" evidence="2">
    <location>
        <begin position="214"/>
        <end position="241"/>
    </location>
</feature>
<dbReference type="Pfam" id="PF22936">
    <property type="entry name" value="Pol_BBD"/>
    <property type="match status" value="1"/>
</dbReference>
<accession>A0AA38SI52</accession>
<dbReference type="EMBL" id="JARYMX010000014">
    <property type="protein sequence ID" value="KAJ9536605.1"/>
    <property type="molecule type" value="Genomic_DNA"/>
</dbReference>
<evidence type="ECO:0000256" key="2">
    <source>
        <dbReference type="SAM" id="Coils"/>
    </source>
</evidence>
<name>A0AA38SI52_9ASTR</name>
<protein>
    <recommendedName>
        <fullName evidence="4">CCHC-type domain-containing protein</fullName>
    </recommendedName>
</protein>
<dbReference type="Pfam" id="PF00098">
    <property type="entry name" value="zf-CCHC"/>
    <property type="match status" value="1"/>
</dbReference>
<feature type="domain" description="CCHC-type" evidence="4">
    <location>
        <begin position="242"/>
        <end position="256"/>
    </location>
</feature>
<proteinExistence type="predicted"/>